<accession>A0A2K1KK85</accession>
<gene>
    <name evidence="1" type="ORF">PHYPA_007850</name>
</gene>
<reference evidence="1 3" key="1">
    <citation type="journal article" date="2008" name="Science">
        <title>The Physcomitrella genome reveals evolutionary insights into the conquest of land by plants.</title>
        <authorList>
            <person name="Rensing S."/>
            <person name="Lang D."/>
            <person name="Zimmer A."/>
            <person name="Terry A."/>
            <person name="Salamov A."/>
            <person name="Shapiro H."/>
            <person name="Nishiyama T."/>
            <person name="Perroud P.-F."/>
            <person name="Lindquist E."/>
            <person name="Kamisugi Y."/>
            <person name="Tanahashi T."/>
            <person name="Sakakibara K."/>
            <person name="Fujita T."/>
            <person name="Oishi K."/>
            <person name="Shin-I T."/>
            <person name="Kuroki Y."/>
            <person name="Toyoda A."/>
            <person name="Suzuki Y."/>
            <person name="Hashimoto A."/>
            <person name="Yamaguchi K."/>
            <person name="Sugano A."/>
            <person name="Kohara Y."/>
            <person name="Fujiyama A."/>
            <person name="Anterola A."/>
            <person name="Aoki S."/>
            <person name="Ashton N."/>
            <person name="Barbazuk W.B."/>
            <person name="Barker E."/>
            <person name="Bennetzen J."/>
            <person name="Bezanilla M."/>
            <person name="Blankenship R."/>
            <person name="Cho S.H."/>
            <person name="Dutcher S."/>
            <person name="Estelle M."/>
            <person name="Fawcett J.A."/>
            <person name="Gundlach H."/>
            <person name="Hanada K."/>
            <person name="Heyl A."/>
            <person name="Hicks K.A."/>
            <person name="Hugh J."/>
            <person name="Lohr M."/>
            <person name="Mayer K."/>
            <person name="Melkozernov A."/>
            <person name="Murata T."/>
            <person name="Nelson D."/>
            <person name="Pils B."/>
            <person name="Prigge M."/>
            <person name="Reiss B."/>
            <person name="Renner T."/>
            <person name="Rombauts S."/>
            <person name="Rushton P."/>
            <person name="Sanderfoot A."/>
            <person name="Schween G."/>
            <person name="Shiu S.-H."/>
            <person name="Stueber K."/>
            <person name="Theodoulou F.L."/>
            <person name="Tu H."/>
            <person name="Van de Peer Y."/>
            <person name="Verrier P.J."/>
            <person name="Waters E."/>
            <person name="Wood A."/>
            <person name="Yang L."/>
            <person name="Cove D."/>
            <person name="Cuming A."/>
            <person name="Hasebe M."/>
            <person name="Lucas S."/>
            <person name="Mishler D.B."/>
            <person name="Reski R."/>
            <person name="Grigoriev I."/>
            <person name="Quatrano R.S."/>
            <person name="Boore J.L."/>
        </authorList>
    </citation>
    <scope>NUCLEOTIDE SEQUENCE [LARGE SCALE GENOMIC DNA]</scope>
    <source>
        <strain evidence="2 3">cv. Gransden 2004</strain>
    </source>
</reference>
<reference evidence="2" key="3">
    <citation type="submission" date="2020-12" db="UniProtKB">
        <authorList>
            <consortium name="EnsemblPlants"/>
        </authorList>
    </citation>
    <scope>IDENTIFICATION</scope>
</reference>
<evidence type="ECO:0000313" key="1">
    <source>
        <dbReference type="EMBL" id="PNR54173.1"/>
    </source>
</evidence>
<dbReference type="Gramene" id="Pp3c5_18360V3.1">
    <property type="protein sequence ID" value="Pp3c5_18360V3.1"/>
    <property type="gene ID" value="Pp3c5_18360"/>
</dbReference>
<organism evidence="1">
    <name type="scientific">Physcomitrium patens</name>
    <name type="common">Spreading-leaved earth moss</name>
    <name type="synonym">Physcomitrella patens</name>
    <dbReference type="NCBI Taxonomy" id="3218"/>
    <lineage>
        <taxon>Eukaryota</taxon>
        <taxon>Viridiplantae</taxon>
        <taxon>Streptophyta</taxon>
        <taxon>Embryophyta</taxon>
        <taxon>Bryophyta</taxon>
        <taxon>Bryophytina</taxon>
        <taxon>Bryopsida</taxon>
        <taxon>Funariidae</taxon>
        <taxon>Funariales</taxon>
        <taxon>Funariaceae</taxon>
        <taxon>Physcomitrium</taxon>
    </lineage>
</organism>
<evidence type="ECO:0000313" key="2">
    <source>
        <dbReference type="EnsemblPlants" id="Pp3c5_18360V3.1"/>
    </source>
</evidence>
<evidence type="ECO:0000313" key="3">
    <source>
        <dbReference type="Proteomes" id="UP000006727"/>
    </source>
</evidence>
<dbReference type="EnsemblPlants" id="Pp3c5_18360V3.2">
    <property type="protein sequence ID" value="Pp3c5_18360V3.2"/>
    <property type="gene ID" value="Pp3c5_18360"/>
</dbReference>
<reference evidence="1 3" key="2">
    <citation type="journal article" date="2018" name="Plant J.">
        <title>The Physcomitrella patens chromosome-scale assembly reveals moss genome structure and evolution.</title>
        <authorList>
            <person name="Lang D."/>
            <person name="Ullrich K.K."/>
            <person name="Murat F."/>
            <person name="Fuchs J."/>
            <person name="Jenkins J."/>
            <person name="Haas F.B."/>
            <person name="Piednoel M."/>
            <person name="Gundlach H."/>
            <person name="Van Bel M."/>
            <person name="Meyberg R."/>
            <person name="Vives C."/>
            <person name="Morata J."/>
            <person name="Symeonidi A."/>
            <person name="Hiss M."/>
            <person name="Muchero W."/>
            <person name="Kamisugi Y."/>
            <person name="Saleh O."/>
            <person name="Blanc G."/>
            <person name="Decker E.L."/>
            <person name="van Gessel N."/>
            <person name="Grimwood J."/>
            <person name="Hayes R.D."/>
            <person name="Graham S.W."/>
            <person name="Gunter L.E."/>
            <person name="McDaniel S.F."/>
            <person name="Hoernstein S.N.W."/>
            <person name="Larsson A."/>
            <person name="Li F.W."/>
            <person name="Perroud P.F."/>
            <person name="Phillips J."/>
            <person name="Ranjan P."/>
            <person name="Rokshar D.S."/>
            <person name="Rothfels C.J."/>
            <person name="Schneider L."/>
            <person name="Shu S."/>
            <person name="Stevenson D.W."/>
            <person name="Thummler F."/>
            <person name="Tillich M."/>
            <person name="Villarreal Aguilar J.C."/>
            <person name="Widiez T."/>
            <person name="Wong G.K."/>
            <person name="Wymore A."/>
            <person name="Zhang Y."/>
            <person name="Zimmer A.D."/>
            <person name="Quatrano R.S."/>
            <person name="Mayer K.F.X."/>
            <person name="Goodstein D."/>
            <person name="Casacuberta J.M."/>
            <person name="Vandepoele K."/>
            <person name="Reski R."/>
            <person name="Cuming A.C."/>
            <person name="Tuskan G.A."/>
            <person name="Maumus F."/>
            <person name="Salse J."/>
            <person name="Schmutz J."/>
            <person name="Rensing S.A."/>
        </authorList>
    </citation>
    <scope>NUCLEOTIDE SEQUENCE [LARGE SCALE GENOMIC DNA]</scope>
    <source>
        <strain evidence="2 3">cv. Gransden 2004</strain>
    </source>
</reference>
<dbReference type="Gramene" id="Pp3c5_18360V3.2">
    <property type="protein sequence ID" value="Pp3c5_18360V3.2"/>
    <property type="gene ID" value="Pp3c5_18360"/>
</dbReference>
<dbReference type="InParanoid" id="A0A2K1KK85"/>
<dbReference type="PaxDb" id="3218-PP1S93_5V6.1"/>
<protein>
    <submittedName>
        <fullName evidence="1 2">Uncharacterized protein</fullName>
    </submittedName>
</protein>
<sequence length="99" mass="11568">MTSLAEMFDCREAPNMPTYSESESGYAYNYQVSIQVSVDLTDTRQRRLEAHFNRQRGYDSCVCNRLRNVVTILHMGGIRRTDVMRYIRRSIDPNARELA</sequence>
<keyword evidence="3" id="KW-1185">Reference proteome</keyword>
<proteinExistence type="predicted"/>
<name>A0A2K1KK85_PHYPA</name>
<dbReference type="EnsemblPlants" id="Pp3c5_18360V3.1">
    <property type="protein sequence ID" value="Pp3c5_18360V3.1"/>
    <property type="gene ID" value="Pp3c5_18360"/>
</dbReference>
<dbReference type="EMBL" id="ABEU02000005">
    <property type="protein sequence ID" value="PNR54173.1"/>
    <property type="molecule type" value="Genomic_DNA"/>
</dbReference>
<dbReference type="Proteomes" id="UP000006727">
    <property type="component" value="Chromosome 5"/>
</dbReference>
<dbReference type="AlphaFoldDB" id="A0A2K1KK85"/>